<keyword evidence="7 14" id="KW-0479">Metal-binding</keyword>
<keyword evidence="10" id="KW-0378">Hydrolase</keyword>
<dbReference type="PRINTS" id="PR00228">
    <property type="entry name" value="GEMCOATCLVL1"/>
</dbReference>
<dbReference type="Pfam" id="PF00799">
    <property type="entry name" value="Gemini_AL1"/>
    <property type="match status" value="1"/>
</dbReference>
<organism evidence="16">
    <name type="scientific">uncultured virus</name>
    <dbReference type="NCBI Taxonomy" id="340016"/>
    <lineage>
        <taxon>Viruses</taxon>
        <taxon>environmental samples</taxon>
    </lineage>
</organism>
<comment type="similarity">
    <text evidence="2">Belongs to the geminiviridae Rep protein family.</text>
</comment>
<comment type="cofactor">
    <cofactor evidence="14">
        <name>Mg(2+)</name>
        <dbReference type="ChEBI" id="CHEBI:18420"/>
    </cofactor>
    <cofactor evidence="14">
        <name>Mn(2+)</name>
        <dbReference type="ChEBI" id="CHEBI:29035"/>
    </cofactor>
    <text evidence="14">Divalent metal cations, possibly Mg(2+) or Mn(2+).</text>
</comment>
<keyword evidence="5" id="KW-0235">DNA replication</keyword>
<evidence type="ECO:0000256" key="5">
    <source>
        <dbReference type="ARBA" id="ARBA00022705"/>
    </source>
</evidence>
<dbReference type="InterPro" id="IPR049912">
    <property type="entry name" value="CRESS_DNA_REP"/>
</dbReference>
<dbReference type="Gene3D" id="3.40.1310.20">
    <property type="match status" value="1"/>
</dbReference>
<keyword evidence="11" id="KW-0190">Covalent protein-DNA linkage</keyword>
<evidence type="ECO:0000256" key="9">
    <source>
        <dbReference type="ARBA" id="ARBA00022759"/>
    </source>
</evidence>
<evidence type="ECO:0000256" key="1">
    <source>
        <dbReference type="ARBA" id="ARBA00004147"/>
    </source>
</evidence>
<evidence type="ECO:0000256" key="14">
    <source>
        <dbReference type="PIRSR" id="PIRSR601191-2"/>
    </source>
</evidence>
<feature type="binding site" evidence="14">
    <location>
        <position position="51"/>
    </location>
    <ligand>
        <name>a divalent metal cation</name>
        <dbReference type="ChEBI" id="CHEBI:60240"/>
    </ligand>
</feature>
<keyword evidence="4" id="KW-0548">Nucleotidyltransferase</keyword>
<dbReference type="GO" id="GO:0000166">
    <property type="term" value="F:nucleotide binding"/>
    <property type="evidence" value="ECO:0007669"/>
    <property type="project" value="UniProtKB-KW"/>
</dbReference>
<keyword evidence="3" id="KW-0808">Transferase</keyword>
<accession>A0A2K9LUD5</accession>
<dbReference type="GO" id="GO:0046872">
    <property type="term" value="F:metal ion binding"/>
    <property type="evidence" value="ECO:0007669"/>
    <property type="project" value="UniProtKB-KW"/>
</dbReference>
<reference evidence="16" key="1">
    <citation type="submission" date="2017-01" db="EMBL/GenBank/DDBJ databases">
        <title>High-throughput sequencing uncovers low homogeneity in the biogeography of single-stranded DNA viruses.</title>
        <authorList>
            <person name="Pearson V.M."/>
            <person name="Rokyta D.R."/>
        </authorList>
    </citation>
    <scope>NUCLEOTIDE SEQUENCE</scope>
</reference>
<dbReference type="PROSITE" id="PS52020">
    <property type="entry name" value="CRESS_DNA_REP"/>
    <property type="match status" value="1"/>
</dbReference>
<dbReference type="SUPFAM" id="SSF55464">
    <property type="entry name" value="Origin of replication-binding domain, RBD-like"/>
    <property type="match status" value="1"/>
</dbReference>
<gene>
    <name evidence="16" type="primary">Rep</name>
</gene>
<keyword evidence="8" id="KW-0547">Nucleotide-binding</keyword>
<feature type="binding site" evidence="14">
    <location>
        <position position="104"/>
    </location>
    <ligand>
        <name>a divalent metal cation</name>
        <dbReference type="ChEBI" id="CHEBI:60240"/>
    </ligand>
</feature>
<dbReference type="InterPro" id="IPR001301">
    <property type="entry name" value="Gemini_AL1_CLV"/>
</dbReference>
<evidence type="ECO:0000256" key="7">
    <source>
        <dbReference type="ARBA" id="ARBA00022723"/>
    </source>
</evidence>
<evidence type="ECO:0000256" key="13">
    <source>
        <dbReference type="PIRSR" id="PIRSR601191-1"/>
    </source>
</evidence>
<dbReference type="GO" id="GO:0016779">
    <property type="term" value="F:nucleotidyltransferase activity"/>
    <property type="evidence" value="ECO:0007669"/>
    <property type="project" value="UniProtKB-KW"/>
</dbReference>
<dbReference type="GO" id="GO:0005198">
    <property type="term" value="F:structural molecule activity"/>
    <property type="evidence" value="ECO:0007669"/>
    <property type="project" value="InterPro"/>
</dbReference>
<dbReference type="EMBL" id="KY487811">
    <property type="protein sequence ID" value="AUM61695.1"/>
    <property type="molecule type" value="Genomic_DNA"/>
</dbReference>
<evidence type="ECO:0000256" key="11">
    <source>
        <dbReference type="ARBA" id="ARBA00023124"/>
    </source>
</evidence>
<protein>
    <submittedName>
        <fullName evidence="16">Rep</fullName>
    </submittedName>
</protein>
<dbReference type="GO" id="GO:0006260">
    <property type="term" value="P:DNA replication"/>
    <property type="evidence" value="ECO:0007669"/>
    <property type="project" value="UniProtKB-KW"/>
</dbReference>
<evidence type="ECO:0000256" key="3">
    <source>
        <dbReference type="ARBA" id="ARBA00022679"/>
    </source>
</evidence>
<evidence type="ECO:0000313" key="16">
    <source>
        <dbReference type="EMBL" id="AUM61695.1"/>
    </source>
</evidence>
<proteinExistence type="inferred from homology"/>
<evidence type="ECO:0000256" key="8">
    <source>
        <dbReference type="ARBA" id="ARBA00022741"/>
    </source>
</evidence>
<evidence type="ECO:0000256" key="10">
    <source>
        <dbReference type="ARBA" id="ARBA00022801"/>
    </source>
</evidence>
<feature type="domain" description="CRESS-DNA virus Rep endonuclease" evidence="15">
    <location>
        <begin position="9"/>
        <end position="114"/>
    </location>
</feature>
<feature type="binding site" evidence="14">
    <location>
        <position position="59"/>
    </location>
    <ligand>
        <name>a divalent metal cation</name>
        <dbReference type="ChEBI" id="CHEBI:60240"/>
    </ligand>
</feature>
<feature type="active site" description="For DNA cleavage activity" evidence="13">
    <location>
        <position position="100"/>
    </location>
</feature>
<sequence length="194" mass="22621">MVGAERNFRISAKNVLLTYPQANGEQYSIESLRLFLLDAAPHIQYYTICEERHDDEGRHFHAFITFARKFSSRNVRVFDWEGKHPNIDTAIRSIRNSITYCKKDGNFVTTHPEPIAKQTYGDILATATTAQEAIDLIKIWYPRDWVLYGDRLRTNLDNHYRAPQPEYTTPENVRFNNIPGLADWLDNEVCLLRT</sequence>
<keyword evidence="9" id="KW-0255">Endonuclease</keyword>
<dbReference type="GO" id="GO:0042025">
    <property type="term" value="C:host cell nucleus"/>
    <property type="evidence" value="ECO:0007669"/>
    <property type="project" value="UniProtKB-SubCell"/>
</dbReference>
<dbReference type="PRINTS" id="PR00227">
    <property type="entry name" value="GEMCOATAL1"/>
</dbReference>
<evidence type="ECO:0000256" key="4">
    <source>
        <dbReference type="ARBA" id="ARBA00022695"/>
    </source>
</evidence>
<dbReference type="GO" id="GO:0003677">
    <property type="term" value="F:DNA binding"/>
    <property type="evidence" value="ECO:0007669"/>
    <property type="project" value="UniProtKB-KW"/>
</dbReference>
<evidence type="ECO:0000256" key="12">
    <source>
        <dbReference type="ARBA" id="ARBA00023125"/>
    </source>
</evidence>
<keyword evidence="6" id="KW-0540">Nuclease</keyword>
<dbReference type="Pfam" id="PF08283">
    <property type="entry name" value="Gemini_AL1_M"/>
    <property type="match status" value="1"/>
</dbReference>
<evidence type="ECO:0000256" key="6">
    <source>
        <dbReference type="ARBA" id="ARBA00022722"/>
    </source>
</evidence>
<comment type="subcellular location">
    <subcellularLocation>
        <location evidence="1">Host nucleus</location>
    </subcellularLocation>
</comment>
<evidence type="ECO:0000256" key="2">
    <source>
        <dbReference type="ARBA" id="ARBA00006240"/>
    </source>
</evidence>
<feature type="binding site" evidence="14">
    <location>
        <position position="61"/>
    </location>
    <ligand>
        <name>a divalent metal cation</name>
        <dbReference type="ChEBI" id="CHEBI:60240"/>
    </ligand>
</feature>
<dbReference type="GO" id="GO:0016888">
    <property type="term" value="F:DNA endonuclease activity, producing 5'-phosphomonoesters"/>
    <property type="evidence" value="ECO:0007669"/>
    <property type="project" value="InterPro"/>
</dbReference>
<dbReference type="InterPro" id="IPR001191">
    <property type="entry name" value="Gemini_AL1_REP"/>
</dbReference>
<keyword evidence="12" id="KW-0238">DNA-binding</keyword>
<evidence type="ECO:0000259" key="15">
    <source>
        <dbReference type="PROSITE" id="PS52020"/>
    </source>
</evidence>
<dbReference type="InterPro" id="IPR022692">
    <property type="entry name" value="Gemini_AL1_REP_central"/>
</dbReference>
<name>A0A2K9LUD5_9VIRU</name>